<dbReference type="Proteomes" id="UP000289738">
    <property type="component" value="Chromosome A04"/>
</dbReference>
<feature type="coiled-coil region" evidence="1">
    <location>
        <begin position="60"/>
        <end position="87"/>
    </location>
</feature>
<gene>
    <name evidence="2" type="ORF">Ahy_A04g019791</name>
</gene>
<evidence type="ECO:0000256" key="1">
    <source>
        <dbReference type="SAM" id="Coils"/>
    </source>
</evidence>
<dbReference type="EMBL" id="SDMP01000004">
    <property type="protein sequence ID" value="RYR62312.1"/>
    <property type="molecule type" value="Genomic_DNA"/>
</dbReference>
<protein>
    <submittedName>
        <fullName evidence="2">Uncharacterized protein</fullName>
    </submittedName>
</protein>
<evidence type="ECO:0000313" key="3">
    <source>
        <dbReference type="Proteomes" id="UP000289738"/>
    </source>
</evidence>
<proteinExistence type="predicted"/>
<dbReference type="PANTHER" id="PTHR35712:SF1">
    <property type="entry name" value="MYOSIN HEAVY CHAIN-LIKE PROTEIN"/>
    <property type="match status" value="1"/>
</dbReference>
<dbReference type="PANTHER" id="PTHR35712">
    <property type="entry name" value="MYOSIN HEAVY CHAIN-LIKE PROTEIN"/>
    <property type="match status" value="1"/>
</dbReference>
<dbReference type="AlphaFoldDB" id="A0A445DGR8"/>
<reference evidence="2 3" key="1">
    <citation type="submission" date="2019-01" db="EMBL/GenBank/DDBJ databases">
        <title>Sequencing of cultivated peanut Arachis hypogaea provides insights into genome evolution and oil improvement.</title>
        <authorList>
            <person name="Chen X."/>
        </authorList>
    </citation>
    <scope>NUCLEOTIDE SEQUENCE [LARGE SCALE GENOMIC DNA]</scope>
    <source>
        <strain evidence="3">cv. Fuhuasheng</strain>
        <tissue evidence="2">Leaves</tissue>
    </source>
</reference>
<comment type="caution">
    <text evidence="2">The sequence shown here is derived from an EMBL/GenBank/DDBJ whole genome shotgun (WGS) entry which is preliminary data.</text>
</comment>
<dbReference type="STRING" id="3818.A0A445DGR8"/>
<name>A0A445DGR8_ARAHY</name>
<keyword evidence="3" id="KW-1185">Reference proteome</keyword>
<accession>A0A445DGR8</accession>
<organism evidence="2 3">
    <name type="scientific">Arachis hypogaea</name>
    <name type="common">Peanut</name>
    <dbReference type="NCBI Taxonomy" id="3818"/>
    <lineage>
        <taxon>Eukaryota</taxon>
        <taxon>Viridiplantae</taxon>
        <taxon>Streptophyta</taxon>
        <taxon>Embryophyta</taxon>
        <taxon>Tracheophyta</taxon>
        <taxon>Spermatophyta</taxon>
        <taxon>Magnoliopsida</taxon>
        <taxon>eudicotyledons</taxon>
        <taxon>Gunneridae</taxon>
        <taxon>Pentapetalae</taxon>
        <taxon>rosids</taxon>
        <taxon>fabids</taxon>
        <taxon>Fabales</taxon>
        <taxon>Fabaceae</taxon>
        <taxon>Papilionoideae</taxon>
        <taxon>50 kb inversion clade</taxon>
        <taxon>dalbergioids sensu lato</taxon>
        <taxon>Dalbergieae</taxon>
        <taxon>Pterocarpus clade</taxon>
        <taxon>Arachis</taxon>
    </lineage>
</organism>
<sequence>MLECYRRIKLFLSKKEGAFIHTLEQSFFALINAFRALKELTTKNKHPLKEERHLLERNMNVALQQKIEELQKNLMQVTHEKVKALVEFAQLKKLDQETKHGKAMVSIGERNHITHERDRSLKNLLKKRFLSRWISPLDKSGNEVDSNPNNEGKFLNKRSTSMDFARPKESIACEDVVSGISEILNEIINEAKLVKTALGSSLPISWLGEGDAAVVSSPSWRPPRIPGRLQSQVEALLYRGISSSVASHLWGCMCSSVILPSAIPFTFSLTQPAFPFTKSLTQPAFLMDLFEQVSHFQIESQIQDLRSINQVWGFYLIYFLHGDVIDRVIQQSQFIDPASPIQVLLSQFHSLLFNFCIPISILIH</sequence>
<evidence type="ECO:0000313" key="2">
    <source>
        <dbReference type="EMBL" id="RYR62312.1"/>
    </source>
</evidence>
<keyword evidence="1" id="KW-0175">Coiled coil</keyword>